<dbReference type="InterPro" id="IPR009057">
    <property type="entry name" value="Homeodomain-like_sf"/>
</dbReference>
<dbReference type="AlphaFoldDB" id="A0A512RRY5"/>
<evidence type="ECO:0000313" key="4">
    <source>
        <dbReference type="EMBL" id="GEP98454.1"/>
    </source>
</evidence>
<dbReference type="SUPFAM" id="SSF46689">
    <property type="entry name" value="Homeodomain-like"/>
    <property type="match status" value="1"/>
</dbReference>
<feature type="DNA-binding region" description="H-T-H motif" evidence="2">
    <location>
        <begin position="31"/>
        <end position="50"/>
    </location>
</feature>
<dbReference type="InterPro" id="IPR050624">
    <property type="entry name" value="HTH-type_Tx_Regulator"/>
</dbReference>
<dbReference type="PRINTS" id="PR00455">
    <property type="entry name" value="HTHTETR"/>
</dbReference>
<dbReference type="Pfam" id="PF22604">
    <property type="entry name" value="TetR_HI_0893_C"/>
    <property type="match status" value="1"/>
</dbReference>
<accession>A0A512RRY5</accession>
<evidence type="ECO:0000256" key="1">
    <source>
        <dbReference type="ARBA" id="ARBA00023125"/>
    </source>
</evidence>
<dbReference type="OrthoDB" id="6430772at2"/>
<dbReference type="Gene3D" id="1.10.357.10">
    <property type="entry name" value="Tetracycline Repressor, domain 2"/>
    <property type="match status" value="1"/>
</dbReference>
<dbReference type="PANTHER" id="PTHR43479">
    <property type="entry name" value="ACREF/ENVCD OPERON REPRESSOR-RELATED"/>
    <property type="match status" value="1"/>
</dbReference>
<dbReference type="InterPro" id="IPR001647">
    <property type="entry name" value="HTH_TetR"/>
</dbReference>
<dbReference type="PROSITE" id="PS50977">
    <property type="entry name" value="HTH_TETR_2"/>
    <property type="match status" value="1"/>
</dbReference>
<keyword evidence="5" id="KW-1185">Reference proteome</keyword>
<dbReference type="InterPro" id="IPR054422">
    <property type="entry name" value="TetR-like_HI_0893_C"/>
</dbReference>
<keyword evidence="1 2" id="KW-0238">DNA-binding</keyword>
<dbReference type="EMBL" id="BKAU01000006">
    <property type="protein sequence ID" value="GEP98454.1"/>
    <property type="molecule type" value="Genomic_DNA"/>
</dbReference>
<gene>
    <name evidence="4" type="ORF">CCY01nite_47140</name>
</gene>
<dbReference type="RefSeq" id="WP_146867030.1">
    <property type="nucleotide sequence ID" value="NZ_BKAU01000006.1"/>
</dbReference>
<protein>
    <submittedName>
        <fullName evidence="4">TetR family transcriptional regulator</fullName>
    </submittedName>
</protein>
<comment type="caution">
    <text evidence="4">The sequence shown here is derived from an EMBL/GenBank/DDBJ whole genome shotgun (WGS) entry which is preliminary data.</text>
</comment>
<evidence type="ECO:0000256" key="2">
    <source>
        <dbReference type="PROSITE-ProRule" id="PRU00335"/>
    </source>
</evidence>
<dbReference type="Proteomes" id="UP000321436">
    <property type="component" value="Unassembled WGS sequence"/>
</dbReference>
<evidence type="ECO:0000313" key="5">
    <source>
        <dbReference type="Proteomes" id="UP000321436"/>
    </source>
</evidence>
<dbReference type="GO" id="GO:0003677">
    <property type="term" value="F:DNA binding"/>
    <property type="evidence" value="ECO:0007669"/>
    <property type="project" value="UniProtKB-UniRule"/>
</dbReference>
<feature type="domain" description="HTH tetR-type" evidence="3">
    <location>
        <begin position="8"/>
        <end position="68"/>
    </location>
</feature>
<organism evidence="4 5">
    <name type="scientific">Chitinophaga cymbidii</name>
    <dbReference type="NCBI Taxonomy" id="1096750"/>
    <lineage>
        <taxon>Bacteria</taxon>
        <taxon>Pseudomonadati</taxon>
        <taxon>Bacteroidota</taxon>
        <taxon>Chitinophagia</taxon>
        <taxon>Chitinophagales</taxon>
        <taxon>Chitinophagaceae</taxon>
        <taxon>Chitinophaga</taxon>
    </lineage>
</organism>
<proteinExistence type="predicted"/>
<sequence length="192" mass="22181">MNVQLTSAEKKQAIFESTLRLISDYGFHGTPISQIAQHAGVATGTIYHYFASKDELIVELFRYSKQKIQDATFRDHDASAEYHNRFVTTWINLVKYYVQYPQVLSFFEQFYSSPYVKEIFTDETVCFQDEISLFLKEGIRDGYIKQLDINIISAAFLGTVIATAKRGTSQYFKFSEEDLENMVGIIWDGIKK</sequence>
<reference evidence="4 5" key="1">
    <citation type="submission" date="2019-07" db="EMBL/GenBank/DDBJ databases">
        <title>Whole genome shotgun sequence of Chitinophaga cymbidii NBRC 109752.</title>
        <authorList>
            <person name="Hosoyama A."/>
            <person name="Uohara A."/>
            <person name="Ohji S."/>
            <person name="Ichikawa N."/>
        </authorList>
    </citation>
    <scope>NUCLEOTIDE SEQUENCE [LARGE SCALE GENOMIC DNA]</scope>
    <source>
        <strain evidence="4 5">NBRC 109752</strain>
    </source>
</reference>
<dbReference type="PANTHER" id="PTHR43479:SF11">
    <property type="entry name" value="ACREF_ENVCD OPERON REPRESSOR-RELATED"/>
    <property type="match status" value="1"/>
</dbReference>
<dbReference type="SUPFAM" id="SSF48498">
    <property type="entry name" value="Tetracyclin repressor-like, C-terminal domain"/>
    <property type="match status" value="1"/>
</dbReference>
<name>A0A512RRY5_9BACT</name>
<evidence type="ECO:0000259" key="3">
    <source>
        <dbReference type="PROSITE" id="PS50977"/>
    </source>
</evidence>
<dbReference type="Pfam" id="PF00440">
    <property type="entry name" value="TetR_N"/>
    <property type="match status" value="1"/>
</dbReference>
<dbReference type="InterPro" id="IPR036271">
    <property type="entry name" value="Tet_transcr_reg_TetR-rel_C_sf"/>
</dbReference>